<protein>
    <submittedName>
        <fullName evidence="1">Uncharacterized protein</fullName>
    </submittedName>
</protein>
<dbReference type="KEGG" id="kbi:30212220"/>
<dbReference type="RefSeq" id="XP_019043247.1">
    <property type="nucleotide sequence ID" value="XM_019194411.1"/>
</dbReference>
<dbReference type="VEuPathDB" id="FungiDB:I302_07821"/>
<sequence>MNNERRGTVYTQIDGEEYYSSDIPWTGGGTFAPWDYPNPLGRSEADRSREIIDRLSMENARLSMENARLSHAYHSALAQIDMAQRHLRDLDPPANWEISWIPTATRIVTEMISTSLATKCLEYHVGPLSNVSAERDRVQELSQTLFGPINSCSSIGSIIHQSVYQEIMKRHDHQEGGGPGTDTDPIDRGVMDTLEQMFTTPQIMSSVEDEARDPSERSCWVLLATGNGKYERVDLPTLHEYSDIFRDHVTAIYRSRVNTNDVWAVD</sequence>
<gene>
    <name evidence="1" type="ORF">I302_07821</name>
    <name evidence="2" type="ORF">I302_108685</name>
</gene>
<reference evidence="1" key="1">
    <citation type="submission" date="2013-07" db="EMBL/GenBank/DDBJ databases">
        <title>The Genome Sequence of Cryptococcus bestiolae CBS10118.</title>
        <authorList>
            <consortium name="The Broad Institute Genome Sequencing Platform"/>
            <person name="Cuomo C."/>
            <person name="Litvintseva A."/>
            <person name="Chen Y."/>
            <person name="Heitman J."/>
            <person name="Sun S."/>
            <person name="Springer D."/>
            <person name="Dromer F."/>
            <person name="Young S.K."/>
            <person name="Zeng Q."/>
            <person name="Gargeya S."/>
            <person name="Fitzgerald M."/>
            <person name="Abouelleil A."/>
            <person name="Alvarado L."/>
            <person name="Berlin A.M."/>
            <person name="Chapman S.B."/>
            <person name="Dewar J."/>
            <person name="Goldberg J."/>
            <person name="Griggs A."/>
            <person name="Gujja S."/>
            <person name="Hansen M."/>
            <person name="Howarth C."/>
            <person name="Imamovic A."/>
            <person name="Larimer J."/>
            <person name="McCowan C."/>
            <person name="Murphy C."/>
            <person name="Pearson M."/>
            <person name="Priest M."/>
            <person name="Roberts A."/>
            <person name="Saif S."/>
            <person name="Shea T."/>
            <person name="Sykes S."/>
            <person name="Wortman J."/>
            <person name="Nusbaum C."/>
            <person name="Birren B."/>
        </authorList>
    </citation>
    <scope>NUCLEOTIDE SEQUENCE [LARGE SCALE GENOMIC DNA]</scope>
    <source>
        <strain evidence="1">CBS 10118</strain>
    </source>
</reference>
<reference evidence="2" key="2">
    <citation type="submission" date="2013-07" db="EMBL/GenBank/DDBJ databases">
        <authorList>
            <consortium name="The Broad Institute Genome Sequencing Platform"/>
            <person name="Cuomo C."/>
            <person name="Litvintseva A."/>
            <person name="Chen Y."/>
            <person name="Heitman J."/>
            <person name="Sun S."/>
            <person name="Springer D."/>
            <person name="Dromer F."/>
            <person name="Young S.K."/>
            <person name="Zeng Q."/>
            <person name="Gargeya S."/>
            <person name="Fitzgerald M."/>
            <person name="Abouelleil A."/>
            <person name="Alvarado L."/>
            <person name="Berlin A.M."/>
            <person name="Chapman S.B."/>
            <person name="Dewar J."/>
            <person name="Goldberg J."/>
            <person name="Griggs A."/>
            <person name="Gujja S."/>
            <person name="Hansen M."/>
            <person name="Howarth C."/>
            <person name="Imamovic A."/>
            <person name="Larimer J."/>
            <person name="McCowan C."/>
            <person name="Murphy C."/>
            <person name="Pearson M."/>
            <person name="Priest M."/>
            <person name="Roberts A."/>
            <person name="Saif S."/>
            <person name="Shea T."/>
            <person name="Sykes S."/>
            <person name="Wortman J."/>
            <person name="Nusbaum C."/>
            <person name="Birren B."/>
        </authorList>
    </citation>
    <scope>NUCLEOTIDE SEQUENCE</scope>
    <source>
        <strain evidence="2">CBS 10118</strain>
    </source>
</reference>
<organism evidence="1">
    <name type="scientific">Kwoniella bestiolae CBS 10118</name>
    <dbReference type="NCBI Taxonomy" id="1296100"/>
    <lineage>
        <taxon>Eukaryota</taxon>
        <taxon>Fungi</taxon>
        <taxon>Dikarya</taxon>
        <taxon>Basidiomycota</taxon>
        <taxon>Agaricomycotina</taxon>
        <taxon>Tremellomycetes</taxon>
        <taxon>Tremellales</taxon>
        <taxon>Cryptococcaceae</taxon>
        <taxon>Kwoniella</taxon>
    </lineage>
</organism>
<keyword evidence="3" id="KW-1185">Reference proteome</keyword>
<dbReference type="EMBL" id="CP144548">
    <property type="protein sequence ID" value="WVW86632.1"/>
    <property type="molecule type" value="Genomic_DNA"/>
</dbReference>
<dbReference type="AlphaFoldDB" id="A0A1B9FTS0"/>
<dbReference type="EMBL" id="KI894025">
    <property type="protein sequence ID" value="OCF22177.1"/>
    <property type="molecule type" value="Genomic_DNA"/>
</dbReference>
<evidence type="ECO:0000313" key="3">
    <source>
        <dbReference type="Proteomes" id="UP000092730"/>
    </source>
</evidence>
<name>A0A1B9FTS0_9TREE</name>
<accession>A0A1B9FTS0</accession>
<reference evidence="1" key="3">
    <citation type="submission" date="2014-01" db="EMBL/GenBank/DDBJ databases">
        <title>Evolution of pathogenesis and genome organization in the Tremellales.</title>
        <authorList>
            <person name="Cuomo C."/>
            <person name="Litvintseva A."/>
            <person name="Heitman J."/>
            <person name="Chen Y."/>
            <person name="Sun S."/>
            <person name="Springer D."/>
            <person name="Dromer F."/>
            <person name="Young S."/>
            <person name="Zeng Q."/>
            <person name="Chapman S."/>
            <person name="Gujja S."/>
            <person name="Saif S."/>
            <person name="Birren B."/>
        </authorList>
    </citation>
    <scope>NUCLEOTIDE SEQUENCE</scope>
    <source>
        <strain evidence="1">CBS 10118</strain>
    </source>
</reference>
<reference evidence="2" key="4">
    <citation type="submission" date="2024-02" db="EMBL/GenBank/DDBJ databases">
        <title>Comparative genomics of Cryptococcus and Kwoniella reveals pathogenesis evolution and contrasting modes of karyotype evolution via chromosome fusion or intercentromeric recombination.</title>
        <authorList>
            <person name="Coelho M.A."/>
            <person name="David-Palma M."/>
            <person name="Shea T."/>
            <person name="Bowers K."/>
            <person name="McGinley-Smith S."/>
            <person name="Mohammad A.W."/>
            <person name="Gnirke A."/>
            <person name="Yurkov A.M."/>
            <person name="Nowrousian M."/>
            <person name="Sun S."/>
            <person name="Cuomo C.A."/>
            <person name="Heitman J."/>
        </authorList>
    </citation>
    <scope>NUCLEOTIDE SEQUENCE</scope>
    <source>
        <strain evidence="2">CBS 10118</strain>
    </source>
</reference>
<evidence type="ECO:0000313" key="2">
    <source>
        <dbReference type="EMBL" id="WVW86632.1"/>
    </source>
</evidence>
<dbReference type="Proteomes" id="UP000092730">
    <property type="component" value="Chromosome 8"/>
</dbReference>
<evidence type="ECO:0000313" key="1">
    <source>
        <dbReference type="EMBL" id="OCF22177.1"/>
    </source>
</evidence>
<dbReference type="GeneID" id="30212220"/>
<proteinExistence type="predicted"/>